<organism evidence="4 5">
    <name type="scientific">Candidatus Portnoybacteria bacterium CG11_big_fil_rev_8_21_14_0_20_40_15</name>
    <dbReference type="NCBI Taxonomy" id="1974817"/>
    <lineage>
        <taxon>Bacteria</taxon>
        <taxon>Candidatus Portnoyibacteriota</taxon>
    </lineage>
</organism>
<keyword evidence="1 2" id="KW-0378">Hydrolase</keyword>
<name>A0A2H0KUA7_9BACT</name>
<evidence type="ECO:0000313" key="4">
    <source>
        <dbReference type="EMBL" id="PIQ74885.1"/>
    </source>
</evidence>
<protein>
    <submittedName>
        <fullName evidence="4">ADP-ribose pyrophosphatase</fullName>
    </submittedName>
</protein>
<dbReference type="GO" id="GO:0016787">
    <property type="term" value="F:hydrolase activity"/>
    <property type="evidence" value="ECO:0007669"/>
    <property type="project" value="UniProtKB-KW"/>
</dbReference>
<accession>A0A2H0KUA7</accession>
<sequence length="142" mass="16385">MPNIEIITRAVILDKDKILLCKKKSADYYFLPGGHIEFGETAQQALERELKEELNIETDKIDYIGTIENMFSENGNRHHEINLVFAVKPQNHSSISNEDHIDFFWTGINKLAGESVEPIALKQAILQWLKDKKLFWGSEKEI</sequence>
<evidence type="ECO:0000256" key="2">
    <source>
        <dbReference type="RuleBase" id="RU003476"/>
    </source>
</evidence>
<dbReference type="Pfam" id="PF00293">
    <property type="entry name" value="NUDIX"/>
    <property type="match status" value="1"/>
</dbReference>
<dbReference type="Proteomes" id="UP000229317">
    <property type="component" value="Unassembled WGS sequence"/>
</dbReference>
<dbReference type="PANTHER" id="PTHR43736:SF2">
    <property type="entry name" value="MUTT_NUDIX FAMILY PROTEIN"/>
    <property type="match status" value="1"/>
</dbReference>
<dbReference type="PRINTS" id="PR00502">
    <property type="entry name" value="NUDIXFAMILY"/>
</dbReference>
<comment type="similarity">
    <text evidence="2">Belongs to the Nudix hydrolase family.</text>
</comment>
<dbReference type="InterPro" id="IPR000086">
    <property type="entry name" value="NUDIX_hydrolase_dom"/>
</dbReference>
<dbReference type="EMBL" id="PCVO01000064">
    <property type="protein sequence ID" value="PIQ74885.1"/>
    <property type="molecule type" value="Genomic_DNA"/>
</dbReference>
<gene>
    <name evidence="4" type="ORF">COV84_04215</name>
</gene>
<reference evidence="4 5" key="1">
    <citation type="submission" date="2017-09" db="EMBL/GenBank/DDBJ databases">
        <title>Depth-based differentiation of microbial function through sediment-hosted aquifers and enrichment of novel symbionts in the deep terrestrial subsurface.</title>
        <authorList>
            <person name="Probst A.J."/>
            <person name="Ladd B."/>
            <person name="Jarett J.K."/>
            <person name="Geller-Mcgrath D.E."/>
            <person name="Sieber C.M."/>
            <person name="Emerson J.B."/>
            <person name="Anantharaman K."/>
            <person name="Thomas B.C."/>
            <person name="Malmstrom R."/>
            <person name="Stieglmeier M."/>
            <person name="Klingl A."/>
            <person name="Woyke T."/>
            <person name="Ryan C.M."/>
            <person name="Banfield J.F."/>
        </authorList>
    </citation>
    <scope>NUCLEOTIDE SEQUENCE [LARGE SCALE GENOMIC DNA]</scope>
    <source>
        <strain evidence="4">CG11_big_fil_rev_8_21_14_0_20_40_15</strain>
    </source>
</reference>
<dbReference type="AlphaFoldDB" id="A0A2H0KUA7"/>
<dbReference type="InterPro" id="IPR020084">
    <property type="entry name" value="NUDIX_hydrolase_CS"/>
</dbReference>
<comment type="caution">
    <text evidence="4">The sequence shown here is derived from an EMBL/GenBank/DDBJ whole genome shotgun (WGS) entry which is preliminary data.</text>
</comment>
<dbReference type="PANTHER" id="PTHR43736">
    <property type="entry name" value="ADP-RIBOSE PYROPHOSPHATASE"/>
    <property type="match status" value="1"/>
</dbReference>
<feature type="domain" description="Nudix hydrolase" evidence="3">
    <location>
        <begin position="1"/>
        <end position="131"/>
    </location>
</feature>
<proteinExistence type="inferred from homology"/>
<dbReference type="InterPro" id="IPR020476">
    <property type="entry name" value="Nudix_hydrolase"/>
</dbReference>
<dbReference type="Gene3D" id="3.90.79.10">
    <property type="entry name" value="Nucleoside Triphosphate Pyrophosphohydrolase"/>
    <property type="match status" value="1"/>
</dbReference>
<evidence type="ECO:0000313" key="5">
    <source>
        <dbReference type="Proteomes" id="UP000229317"/>
    </source>
</evidence>
<dbReference type="InterPro" id="IPR015797">
    <property type="entry name" value="NUDIX_hydrolase-like_dom_sf"/>
</dbReference>
<evidence type="ECO:0000256" key="1">
    <source>
        <dbReference type="ARBA" id="ARBA00022801"/>
    </source>
</evidence>
<evidence type="ECO:0000259" key="3">
    <source>
        <dbReference type="PROSITE" id="PS51462"/>
    </source>
</evidence>
<dbReference type="SUPFAM" id="SSF55811">
    <property type="entry name" value="Nudix"/>
    <property type="match status" value="1"/>
</dbReference>
<dbReference type="PROSITE" id="PS51462">
    <property type="entry name" value="NUDIX"/>
    <property type="match status" value="1"/>
</dbReference>
<dbReference type="PROSITE" id="PS00893">
    <property type="entry name" value="NUDIX_BOX"/>
    <property type="match status" value="1"/>
</dbReference>